<dbReference type="Proteomes" id="UP000299102">
    <property type="component" value="Unassembled WGS sequence"/>
</dbReference>
<gene>
    <name evidence="1" type="ORF">EVAR_74331_1</name>
</gene>
<protein>
    <submittedName>
        <fullName evidence="1">Uncharacterized protein</fullName>
    </submittedName>
</protein>
<accession>A0A4C1SD29</accession>
<sequence length="105" mass="11386">MVLNRRNIITGRRPAGRWAKGGVGMADARHIIFCSTSSLNNFPVKAVSLLALVLLRISESGGRNKISDSGGREPPELSLIKLNPTADAATVQRMKLCRCEVVKKT</sequence>
<dbReference type="EMBL" id="BGZK01000004">
    <property type="protein sequence ID" value="GBO99984.1"/>
    <property type="molecule type" value="Genomic_DNA"/>
</dbReference>
<proteinExistence type="predicted"/>
<comment type="caution">
    <text evidence="1">The sequence shown here is derived from an EMBL/GenBank/DDBJ whole genome shotgun (WGS) entry which is preliminary data.</text>
</comment>
<dbReference type="AlphaFoldDB" id="A0A4C1SD29"/>
<evidence type="ECO:0000313" key="2">
    <source>
        <dbReference type="Proteomes" id="UP000299102"/>
    </source>
</evidence>
<reference evidence="1 2" key="1">
    <citation type="journal article" date="2019" name="Commun. Biol.">
        <title>The bagworm genome reveals a unique fibroin gene that provides high tensile strength.</title>
        <authorList>
            <person name="Kono N."/>
            <person name="Nakamura H."/>
            <person name="Ohtoshi R."/>
            <person name="Tomita M."/>
            <person name="Numata K."/>
            <person name="Arakawa K."/>
        </authorList>
    </citation>
    <scope>NUCLEOTIDE SEQUENCE [LARGE SCALE GENOMIC DNA]</scope>
</reference>
<organism evidence="1 2">
    <name type="scientific">Eumeta variegata</name>
    <name type="common">Bagworm moth</name>
    <name type="synonym">Eumeta japonica</name>
    <dbReference type="NCBI Taxonomy" id="151549"/>
    <lineage>
        <taxon>Eukaryota</taxon>
        <taxon>Metazoa</taxon>
        <taxon>Ecdysozoa</taxon>
        <taxon>Arthropoda</taxon>
        <taxon>Hexapoda</taxon>
        <taxon>Insecta</taxon>
        <taxon>Pterygota</taxon>
        <taxon>Neoptera</taxon>
        <taxon>Endopterygota</taxon>
        <taxon>Lepidoptera</taxon>
        <taxon>Glossata</taxon>
        <taxon>Ditrysia</taxon>
        <taxon>Tineoidea</taxon>
        <taxon>Psychidae</taxon>
        <taxon>Oiketicinae</taxon>
        <taxon>Eumeta</taxon>
    </lineage>
</organism>
<name>A0A4C1SD29_EUMVA</name>
<keyword evidence="2" id="KW-1185">Reference proteome</keyword>
<evidence type="ECO:0000313" key="1">
    <source>
        <dbReference type="EMBL" id="GBO99984.1"/>
    </source>
</evidence>